<dbReference type="EMBL" id="WTPW01001705">
    <property type="protein sequence ID" value="KAF0419890.1"/>
    <property type="molecule type" value="Genomic_DNA"/>
</dbReference>
<keyword evidence="2" id="KW-1185">Reference proteome</keyword>
<accession>A0A8H3X5J6</accession>
<name>A0A8H3X5J6_GIGMA</name>
<protein>
    <submittedName>
        <fullName evidence="1">Uncharacterized protein</fullName>
    </submittedName>
</protein>
<sequence length="203" mass="24070">MKKPEYCCTEKNSKIRTINCLSQFLDFEVIKIIESSISNHYIQYYKVPSPENLIIASTLNSEDYKTPNRNHVLKQDNSLAIENIDSFLKIQDSVEEGICFSEKIITYVPCSRIERSMPTKELATDNKLFKHSLKELDNDFDEEEIYKSIKVIDNKLIKIEEEIRFERDEIKSDYVKVKKLKQTYDKFYKILEEFGIDVWEKPE</sequence>
<evidence type="ECO:0000313" key="2">
    <source>
        <dbReference type="Proteomes" id="UP000439903"/>
    </source>
</evidence>
<comment type="caution">
    <text evidence="1">The sequence shown here is derived from an EMBL/GenBank/DDBJ whole genome shotgun (WGS) entry which is preliminary data.</text>
</comment>
<dbReference type="AlphaFoldDB" id="A0A8H3X5J6"/>
<dbReference type="Proteomes" id="UP000439903">
    <property type="component" value="Unassembled WGS sequence"/>
</dbReference>
<proteinExistence type="predicted"/>
<gene>
    <name evidence="1" type="ORF">F8M41_007111</name>
</gene>
<organism evidence="1 2">
    <name type="scientific">Gigaspora margarita</name>
    <dbReference type="NCBI Taxonomy" id="4874"/>
    <lineage>
        <taxon>Eukaryota</taxon>
        <taxon>Fungi</taxon>
        <taxon>Fungi incertae sedis</taxon>
        <taxon>Mucoromycota</taxon>
        <taxon>Glomeromycotina</taxon>
        <taxon>Glomeromycetes</taxon>
        <taxon>Diversisporales</taxon>
        <taxon>Gigasporaceae</taxon>
        <taxon>Gigaspora</taxon>
    </lineage>
</organism>
<evidence type="ECO:0000313" key="1">
    <source>
        <dbReference type="EMBL" id="KAF0419890.1"/>
    </source>
</evidence>
<reference evidence="1 2" key="1">
    <citation type="journal article" date="2019" name="Environ. Microbiol.">
        <title>At the nexus of three kingdoms: the genome of the mycorrhizal fungus Gigaspora margarita provides insights into plant, endobacterial and fungal interactions.</title>
        <authorList>
            <person name="Venice F."/>
            <person name="Ghignone S."/>
            <person name="Salvioli di Fossalunga A."/>
            <person name="Amselem J."/>
            <person name="Novero M."/>
            <person name="Xianan X."/>
            <person name="Sedzielewska Toro K."/>
            <person name="Morin E."/>
            <person name="Lipzen A."/>
            <person name="Grigoriev I.V."/>
            <person name="Henrissat B."/>
            <person name="Martin F.M."/>
            <person name="Bonfante P."/>
        </authorList>
    </citation>
    <scope>NUCLEOTIDE SEQUENCE [LARGE SCALE GENOMIC DNA]</scope>
    <source>
        <strain evidence="1 2">BEG34</strain>
    </source>
</reference>